<dbReference type="InParanoid" id="A0A0D0DMC3"/>
<sequence>MRSFCIFVFALFLVALTAALPLQLRVTRPGLVHVLGGLIADSGRLSVTEGPEATSGCQTHPGHNTPGHTAEEISLESIVKSIRPVQHFKGTYAEVTVYVQELPPRDR</sequence>
<proteinExistence type="predicted"/>
<evidence type="ECO:0000313" key="4">
    <source>
        <dbReference type="Proteomes" id="UP000054538"/>
    </source>
</evidence>
<dbReference type="OrthoDB" id="2677632at2759"/>
<feature type="signal peptide" evidence="2">
    <location>
        <begin position="1"/>
        <end position="19"/>
    </location>
</feature>
<feature type="chain" id="PRO_5002209167" evidence="2">
    <location>
        <begin position="20"/>
        <end position="107"/>
    </location>
</feature>
<keyword evidence="2" id="KW-0732">Signal</keyword>
<dbReference type="EMBL" id="KN824848">
    <property type="protein sequence ID" value="KIK99852.1"/>
    <property type="molecule type" value="Genomic_DNA"/>
</dbReference>
<dbReference type="HOGENOM" id="CLU_2210822_0_0_1"/>
<accession>A0A0D0DMC3</accession>
<gene>
    <name evidence="3" type="ORF">PAXRUDRAFT_822306</name>
</gene>
<protein>
    <submittedName>
        <fullName evidence="3">Uncharacterized protein</fullName>
    </submittedName>
</protein>
<organism evidence="3 4">
    <name type="scientific">Paxillus rubicundulus Ve08.2h10</name>
    <dbReference type="NCBI Taxonomy" id="930991"/>
    <lineage>
        <taxon>Eukaryota</taxon>
        <taxon>Fungi</taxon>
        <taxon>Dikarya</taxon>
        <taxon>Basidiomycota</taxon>
        <taxon>Agaricomycotina</taxon>
        <taxon>Agaricomycetes</taxon>
        <taxon>Agaricomycetidae</taxon>
        <taxon>Boletales</taxon>
        <taxon>Paxilineae</taxon>
        <taxon>Paxillaceae</taxon>
        <taxon>Paxillus</taxon>
    </lineage>
</organism>
<evidence type="ECO:0000256" key="2">
    <source>
        <dbReference type="SAM" id="SignalP"/>
    </source>
</evidence>
<evidence type="ECO:0000313" key="3">
    <source>
        <dbReference type="EMBL" id="KIK99852.1"/>
    </source>
</evidence>
<dbReference type="Proteomes" id="UP000054538">
    <property type="component" value="Unassembled WGS sequence"/>
</dbReference>
<name>A0A0D0DMC3_9AGAM</name>
<keyword evidence="4" id="KW-1185">Reference proteome</keyword>
<feature type="region of interest" description="Disordered" evidence="1">
    <location>
        <begin position="49"/>
        <end position="68"/>
    </location>
</feature>
<reference evidence="3 4" key="1">
    <citation type="submission" date="2014-04" db="EMBL/GenBank/DDBJ databases">
        <authorList>
            <consortium name="DOE Joint Genome Institute"/>
            <person name="Kuo A."/>
            <person name="Kohler A."/>
            <person name="Jargeat P."/>
            <person name="Nagy L.G."/>
            <person name="Floudas D."/>
            <person name="Copeland A."/>
            <person name="Barry K.W."/>
            <person name="Cichocki N."/>
            <person name="Veneault-Fourrey C."/>
            <person name="LaButti K."/>
            <person name="Lindquist E.A."/>
            <person name="Lipzen A."/>
            <person name="Lundell T."/>
            <person name="Morin E."/>
            <person name="Murat C."/>
            <person name="Sun H."/>
            <person name="Tunlid A."/>
            <person name="Henrissat B."/>
            <person name="Grigoriev I.V."/>
            <person name="Hibbett D.S."/>
            <person name="Martin F."/>
            <person name="Nordberg H.P."/>
            <person name="Cantor M.N."/>
            <person name="Hua S.X."/>
        </authorList>
    </citation>
    <scope>NUCLEOTIDE SEQUENCE [LARGE SCALE GENOMIC DNA]</scope>
    <source>
        <strain evidence="3 4">Ve08.2h10</strain>
    </source>
</reference>
<evidence type="ECO:0000256" key="1">
    <source>
        <dbReference type="SAM" id="MobiDB-lite"/>
    </source>
</evidence>
<reference evidence="4" key="2">
    <citation type="submission" date="2015-01" db="EMBL/GenBank/DDBJ databases">
        <title>Evolutionary Origins and Diversification of the Mycorrhizal Mutualists.</title>
        <authorList>
            <consortium name="DOE Joint Genome Institute"/>
            <consortium name="Mycorrhizal Genomics Consortium"/>
            <person name="Kohler A."/>
            <person name="Kuo A."/>
            <person name="Nagy L.G."/>
            <person name="Floudas D."/>
            <person name="Copeland A."/>
            <person name="Barry K.W."/>
            <person name="Cichocki N."/>
            <person name="Veneault-Fourrey C."/>
            <person name="LaButti K."/>
            <person name="Lindquist E.A."/>
            <person name="Lipzen A."/>
            <person name="Lundell T."/>
            <person name="Morin E."/>
            <person name="Murat C."/>
            <person name="Riley R."/>
            <person name="Ohm R."/>
            <person name="Sun H."/>
            <person name="Tunlid A."/>
            <person name="Henrissat B."/>
            <person name="Grigoriev I.V."/>
            <person name="Hibbett D.S."/>
            <person name="Martin F."/>
        </authorList>
    </citation>
    <scope>NUCLEOTIDE SEQUENCE [LARGE SCALE GENOMIC DNA]</scope>
    <source>
        <strain evidence="4">Ve08.2h10</strain>
    </source>
</reference>
<dbReference type="AlphaFoldDB" id="A0A0D0DMC3"/>